<dbReference type="AlphaFoldDB" id="A0A9X0QJY9"/>
<feature type="compositionally biased region" description="Basic and acidic residues" evidence="1">
    <location>
        <begin position="244"/>
        <end position="253"/>
    </location>
</feature>
<sequence>MLSALRSTTLSLLLLGFVSVSAQTSGNRNSPDSANEKTTLVQKLADGTTITRESTATEARDSQGRTVRTTTMTGMGGRNATHTTVIDPVARTITHWSSLTKEATTMHMPEPRKVGQSGTVLMSSGPSAVGVATLGDLPMASSGAVTLAGDSNLKPARQIDRLGGKTIAGVYAEGVRTTTTYPVGYMGNDKPFVNVREIWTAPDLKLVVSSTDNDPRNGLRSTEMTDVVRAEPDPAVFLPPEGYTIRDHSPESH</sequence>
<reference evidence="3 4" key="1">
    <citation type="submission" date="2020-08" db="EMBL/GenBank/DDBJ databases">
        <title>Genomic Encyclopedia of Type Strains, Phase IV (KMG-V): Genome sequencing to study the core and pangenomes of soil and plant-associated prokaryotes.</title>
        <authorList>
            <person name="Whitman W."/>
        </authorList>
    </citation>
    <scope>NUCLEOTIDE SEQUENCE [LARGE SCALE GENOMIC DNA]</scope>
    <source>
        <strain evidence="3 4">X5P2</strain>
    </source>
</reference>
<evidence type="ECO:0000256" key="2">
    <source>
        <dbReference type="SAM" id="SignalP"/>
    </source>
</evidence>
<organism evidence="3 4">
    <name type="scientific">Tunturiibacter gelidiferens</name>
    <dbReference type="NCBI Taxonomy" id="3069689"/>
    <lineage>
        <taxon>Bacteria</taxon>
        <taxon>Pseudomonadati</taxon>
        <taxon>Acidobacteriota</taxon>
        <taxon>Terriglobia</taxon>
        <taxon>Terriglobales</taxon>
        <taxon>Acidobacteriaceae</taxon>
        <taxon>Tunturiibacter</taxon>
    </lineage>
</organism>
<proteinExistence type="predicted"/>
<name>A0A9X0QJY9_9BACT</name>
<evidence type="ECO:0000313" key="4">
    <source>
        <dbReference type="Proteomes" id="UP000535182"/>
    </source>
</evidence>
<feature type="region of interest" description="Disordered" evidence="1">
    <location>
        <begin position="212"/>
        <end position="253"/>
    </location>
</feature>
<evidence type="ECO:0000313" key="3">
    <source>
        <dbReference type="EMBL" id="MBB5331811.1"/>
    </source>
</evidence>
<dbReference type="Proteomes" id="UP000535182">
    <property type="component" value="Unassembled WGS sequence"/>
</dbReference>
<dbReference type="RefSeq" id="WP_183981588.1">
    <property type="nucleotide sequence ID" value="NZ_JACHEB010000018.1"/>
</dbReference>
<feature type="compositionally biased region" description="Low complexity" evidence="1">
    <location>
        <begin position="64"/>
        <end position="73"/>
    </location>
</feature>
<feature type="region of interest" description="Disordered" evidence="1">
    <location>
        <begin position="48"/>
        <end position="81"/>
    </location>
</feature>
<feature type="chain" id="PRO_5040879212" evidence="2">
    <location>
        <begin position="23"/>
        <end position="253"/>
    </location>
</feature>
<dbReference type="EMBL" id="JACHEB010000018">
    <property type="protein sequence ID" value="MBB5331811.1"/>
    <property type="molecule type" value="Genomic_DNA"/>
</dbReference>
<protein>
    <submittedName>
        <fullName evidence="3">Uncharacterized protein</fullName>
    </submittedName>
</protein>
<feature type="compositionally biased region" description="Polar residues" evidence="1">
    <location>
        <begin position="48"/>
        <end position="57"/>
    </location>
</feature>
<comment type="caution">
    <text evidence="3">The sequence shown here is derived from an EMBL/GenBank/DDBJ whole genome shotgun (WGS) entry which is preliminary data.</text>
</comment>
<gene>
    <name evidence="3" type="ORF">HDF14_005460</name>
</gene>
<accession>A0A9X0QJY9</accession>
<keyword evidence="2" id="KW-0732">Signal</keyword>
<feature type="signal peptide" evidence="2">
    <location>
        <begin position="1"/>
        <end position="22"/>
    </location>
</feature>
<evidence type="ECO:0000256" key="1">
    <source>
        <dbReference type="SAM" id="MobiDB-lite"/>
    </source>
</evidence>
<keyword evidence="4" id="KW-1185">Reference proteome</keyword>